<dbReference type="GO" id="GO:0051539">
    <property type="term" value="F:4 iron, 4 sulfur cluster binding"/>
    <property type="evidence" value="ECO:0007669"/>
    <property type="project" value="UniProtKB-KW"/>
</dbReference>
<dbReference type="InterPro" id="IPR001949">
    <property type="entry name" value="NADH-UbQ_OxRdtase_51kDa_CS"/>
</dbReference>
<dbReference type="InterPro" id="IPR037207">
    <property type="entry name" value="Nuop51_4Fe4S-bd_sf"/>
</dbReference>
<dbReference type="AlphaFoldDB" id="A0AA35RVT7"/>
<keyword evidence="8" id="KW-1185">Reference proteome</keyword>
<dbReference type="EMBL" id="CASHTH010001687">
    <property type="protein sequence ID" value="CAI8018154.1"/>
    <property type="molecule type" value="Genomic_DNA"/>
</dbReference>
<evidence type="ECO:0000259" key="6">
    <source>
        <dbReference type="SMART" id="SM00928"/>
    </source>
</evidence>
<keyword evidence="2" id="KW-0004">4Fe-4S</keyword>
<accession>A0AA35RVT7</accession>
<organism evidence="7 8">
    <name type="scientific">Geodia barretti</name>
    <name type="common">Barrett's horny sponge</name>
    <dbReference type="NCBI Taxonomy" id="519541"/>
    <lineage>
        <taxon>Eukaryota</taxon>
        <taxon>Metazoa</taxon>
        <taxon>Porifera</taxon>
        <taxon>Demospongiae</taxon>
        <taxon>Heteroscleromorpha</taxon>
        <taxon>Tetractinellida</taxon>
        <taxon>Astrophorina</taxon>
        <taxon>Geodiidae</taxon>
        <taxon>Geodia</taxon>
    </lineage>
</organism>
<dbReference type="PANTHER" id="PTHR43578:SF3">
    <property type="entry name" value="NADH-QUINONE OXIDOREDUCTASE SUBUNIT F"/>
    <property type="match status" value="1"/>
</dbReference>
<evidence type="ECO:0000256" key="4">
    <source>
        <dbReference type="ARBA" id="ARBA00023004"/>
    </source>
</evidence>
<name>A0AA35RVT7_GEOBA</name>
<dbReference type="GO" id="GO:0046872">
    <property type="term" value="F:metal ion binding"/>
    <property type="evidence" value="ECO:0007669"/>
    <property type="project" value="UniProtKB-KW"/>
</dbReference>
<dbReference type="SMART" id="SM00928">
    <property type="entry name" value="NADH_4Fe-4S"/>
    <property type="match status" value="1"/>
</dbReference>
<dbReference type="InterPro" id="IPR037225">
    <property type="entry name" value="Nuo51_FMN-bd_sf"/>
</dbReference>
<protein>
    <submittedName>
        <fullName evidence="7">NADP-reducing hydrogenase subunit HndC</fullName>
    </submittedName>
</protein>
<evidence type="ECO:0000256" key="5">
    <source>
        <dbReference type="ARBA" id="ARBA00023014"/>
    </source>
</evidence>
<dbReference type="Gene3D" id="6.10.250.1450">
    <property type="match status" value="1"/>
</dbReference>
<evidence type="ECO:0000256" key="2">
    <source>
        <dbReference type="ARBA" id="ARBA00022485"/>
    </source>
</evidence>
<dbReference type="Gene3D" id="3.40.50.11540">
    <property type="entry name" value="NADH-ubiquinone oxidoreductase 51kDa subunit"/>
    <property type="match status" value="1"/>
</dbReference>
<comment type="similarity">
    <text evidence="1">Belongs to the complex I 51 kDa subunit family.</text>
</comment>
<keyword evidence="3" id="KW-0479">Metal-binding</keyword>
<sequence length="408" mass="41984">MEGIGTADPNSLDEYLAGDGYRGLADALSMRPDAVIGLVLDAGLLGRGGAYFPAARKWQAARRVSSTRRHLVVNAEEGEPGVFKDRHLMEGNPHRIIEGALIAAYAAGAGNVVIYINAEANLSADRMASALAAAEAAGLVSVDVLGSGFACAVTIRRGAGGYVCGEETTLLNTVEGRRREPRLRPPFPTDAGLYGEPTVINNAETLANLPAILRGGARRFASVGLNDARGTRLVSLSGAVRRPGLAEVPMGVTVRQVIDLVGGGVPEGRSLGFAAVGGPSSGLLPPSELDVPLRPGMLHDSGVVMGAGGITVFDDQASPAEVAARLSRYNAAESCGKCTPCREGTPRIAEALDRVAAGKAQAADVQDLRDLAEIVAAASLCGLGQMAGNPVTSLLHFYGDTLGGNVNE</sequence>
<dbReference type="Pfam" id="PF01512">
    <property type="entry name" value="Complex1_51K"/>
    <property type="match status" value="1"/>
</dbReference>
<keyword evidence="5" id="KW-0411">Iron-sulfur</keyword>
<evidence type="ECO:0000313" key="8">
    <source>
        <dbReference type="Proteomes" id="UP001174909"/>
    </source>
</evidence>
<dbReference type="InterPro" id="IPR019554">
    <property type="entry name" value="Soluble_ligand-bd"/>
</dbReference>
<dbReference type="SUPFAM" id="SSF142019">
    <property type="entry name" value="Nqo1 FMN-binding domain-like"/>
    <property type="match status" value="1"/>
</dbReference>
<gene>
    <name evidence="7" type="ORF">GBAR_LOCUS10976</name>
</gene>
<dbReference type="GO" id="GO:0010181">
    <property type="term" value="F:FMN binding"/>
    <property type="evidence" value="ECO:0007669"/>
    <property type="project" value="InterPro"/>
</dbReference>
<comment type="caution">
    <text evidence="7">The sequence shown here is derived from an EMBL/GenBank/DDBJ whole genome shotgun (WGS) entry which is preliminary data.</text>
</comment>
<evidence type="ECO:0000256" key="3">
    <source>
        <dbReference type="ARBA" id="ARBA00022723"/>
    </source>
</evidence>
<dbReference type="Gene3D" id="3.10.20.600">
    <property type="match status" value="1"/>
</dbReference>
<dbReference type="GO" id="GO:0008137">
    <property type="term" value="F:NADH dehydrogenase (ubiquinone) activity"/>
    <property type="evidence" value="ECO:0007669"/>
    <property type="project" value="InterPro"/>
</dbReference>
<dbReference type="Pfam" id="PF10531">
    <property type="entry name" value="SLBB"/>
    <property type="match status" value="1"/>
</dbReference>
<evidence type="ECO:0000256" key="1">
    <source>
        <dbReference type="ARBA" id="ARBA00007523"/>
    </source>
</evidence>
<evidence type="ECO:0000313" key="7">
    <source>
        <dbReference type="EMBL" id="CAI8018154.1"/>
    </source>
</evidence>
<dbReference type="Proteomes" id="UP001174909">
    <property type="component" value="Unassembled WGS sequence"/>
</dbReference>
<keyword evidence="4" id="KW-0408">Iron</keyword>
<dbReference type="Pfam" id="PF10589">
    <property type="entry name" value="NADH_4Fe-4S"/>
    <property type="match status" value="1"/>
</dbReference>
<dbReference type="SUPFAM" id="SSF142984">
    <property type="entry name" value="Nqo1 middle domain-like"/>
    <property type="match status" value="1"/>
</dbReference>
<reference evidence="7" key="1">
    <citation type="submission" date="2023-03" db="EMBL/GenBank/DDBJ databases">
        <authorList>
            <person name="Steffen K."/>
            <person name="Cardenas P."/>
        </authorList>
    </citation>
    <scope>NUCLEOTIDE SEQUENCE</scope>
</reference>
<feature type="domain" description="NADH-ubiquinone oxidoreductase 51kDa subunit iron-sulphur binding" evidence="6">
    <location>
        <begin position="320"/>
        <end position="365"/>
    </location>
</feature>
<dbReference type="PANTHER" id="PTHR43578">
    <property type="entry name" value="NADH-QUINONE OXIDOREDUCTASE SUBUNIT F"/>
    <property type="match status" value="1"/>
</dbReference>
<dbReference type="Gene3D" id="1.20.1440.230">
    <property type="entry name" value="NADH-ubiquinone oxidoreductase 51kDa subunit, iron-sulphur binding domain"/>
    <property type="match status" value="1"/>
</dbReference>
<dbReference type="PROSITE" id="PS00645">
    <property type="entry name" value="COMPLEX1_51K_2"/>
    <property type="match status" value="1"/>
</dbReference>
<proteinExistence type="inferred from homology"/>
<dbReference type="InterPro" id="IPR011538">
    <property type="entry name" value="Nuo51_FMN-bd"/>
</dbReference>
<dbReference type="SUPFAM" id="SSF140490">
    <property type="entry name" value="Nqo1C-terminal domain-like"/>
    <property type="match status" value="1"/>
</dbReference>
<dbReference type="InterPro" id="IPR019575">
    <property type="entry name" value="Nuop51_4Fe4S-bd"/>
</dbReference>